<dbReference type="InterPro" id="IPR036870">
    <property type="entry name" value="Ribosomal_bS18_sf"/>
</dbReference>
<accession>A0A498IU33</accession>
<feature type="region of interest" description="Disordered" evidence="8">
    <location>
        <begin position="52"/>
        <end position="72"/>
    </location>
</feature>
<protein>
    <recommendedName>
        <fullName evidence="5">Small ribosomal subunit protein bS18c</fullName>
    </recommendedName>
    <alternativeName>
        <fullName evidence="6">30S ribosomal protein S18, chloroplastic</fullName>
    </alternativeName>
</protein>
<dbReference type="InterPro" id="IPR001648">
    <property type="entry name" value="Ribosomal_bS18"/>
</dbReference>
<dbReference type="PANTHER" id="PTHR13479:SF65">
    <property type="entry name" value="F10K1.8 PROTEIN"/>
    <property type="match status" value="1"/>
</dbReference>
<evidence type="ECO:0000256" key="4">
    <source>
        <dbReference type="ARBA" id="ARBA00023274"/>
    </source>
</evidence>
<evidence type="ECO:0000256" key="2">
    <source>
        <dbReference type="ARBA" id="ARBA00022884"/>
    </source>
</evidence>
<dbReference type="Gene3D" id="4.10.640.10">
    <property type="entry name" value="Ribosomal protein S18"/>
    <property type="match status" value="1"/>
</dbReference>
<dbReference type="PRINTS" id="PR00974">
    <property type="entry name" value="RIBOSOMALS18"/>
</dbReference>
<dbReference type="NCBIfam" id="TIGR00165">
    <property type="entry name" value="S18"/>
    <property type="match status" value="1"/>
</dbReference>
<dbReference type="AlphaFoldDB" id="A0A498IU33"/>
<comment type="similarity">
    <text evidence="7">Belongs to the bacterial ribosomal protein bS18 family.</text>
</comment>
<dbReference type="Proteomes" id="UP000290289">
    <property type="component" value="Chromosome 11"/>
</dbReference>
<dbReference type="PANTHER" id="PTHR13479">
    <property type="entry name" value="30S RIBOSOMAL PROTEIN S18"/>
    <property type="match status" value="1"/>
</dbReference>
<keyword evidence="3 7" id="KW-0689">Ribosomal protein</keyword>
<dbReference type="Pfam" id="PF01084">
    <property type="entry name" value="Ribosomal_S18"/>
    <property type="match status" value="1"/>
</dbReference>
<sequence length="381" mass="42440">MSSSAHFRLGIGSDTKLSHPRLGGTTFGARLHRSTYEAFWELTGFGFRRNSEVKREGGQSTPRMGDPLGSCSRVPKNKTVTHLGIALTTFSLNFGVPTEPEASELPKGLVLEMKIVRFALRSFNDGRRFHQPLVRTLSTYMTSGGGMDDKKISNSFESSDDFERRIFSETSGGNFFSKLDRLGKAHDGHVSDLGGGFGIGSGSGSHVLDGLDESLNTLSDGMDGKLEKAATYFEYDEEEVDKDDYSFRPDMTFKPGMTYEKKDLDLTKPGVSKLPRRYEFEVTTKEVLRKADFRNVRFLANFLTEAGILIKRSKTGISAKAQRKVAREIKTARAFGLMPFTTMGTKSFVFGKTMESLDEDYEYESYDNHMGDADERDPLAP</sequence>
<evidence type="ECO:0000256" key="7">
    <source>
        <dbReference type="RuleBase" id="RU003910"/>
    </source>
</evidence>
<keyword evidence="1" id="KW-0699">rRNA-binding</keyword>
<gene>
    <name evidence="9" type="ORF">DVH24_041631</name>
</gene>
<proteinExistence type="inferred from homology"/>
<name>A0A498IU33_MALDO</name>
<dbReference type="GO" id="GO:0005763">
    <property type="term" value="C:mitochondrial small ribosomal subunit"/>
    <property type="evidence" value="ECO:0007669"/>
    <property type="project" value="TreeGrafter"/>
</dbReference>
<evidence type="ECO:0000256" key="1">
    <source>
        <dbReference type="ARBA" id="ARBA00022730"/>
    </source>
</evidence>
<evidence type="ECO:0000256" key="5">
    <source>
        <dbReference type="ARBA" id="ARBA00035266"/>
    </source>
</evidence>
<dbReference type="EMBL" id="RDQH01000337">
    <property type="protein sequence ID" value="RXH84863.1"/>
    <property type="molecule type" value="Genomic_DNA"/>
</dbReference>
<reference evidence="9 10" key="1">
    <citation type="submission" date="2018-10" db="EMBL/GenBank/DDBJ databases">
        <title>A high-quality apple genome assembly.</title>
        <authorList>
            <person name="Hu J."/>
        </authorList>
    </citation>
    <scope>NUCLEOTIDE SEQUENCE [LARGE SCALE GENOMIC DNA]</scope>
    <source>
        <strain evidence="10">cv. HFTH1</strain>
        <tissue evidence="9">Young leaf</tissue>
    </source>
</reference>
<keyword evidence="4 7" id="KW-0687">Ribonucleoprotein</keyword>
<evidence type="ECO:0000313" key="10">
    <source>
        <dbReference type="Proteomes" id="UP000290289"/>
    </source>
</evidence>
<evidence type="ECO:0000313" key="9">
    <source>
        <dbReference type="EMBL" id="RXH84863.1"/>
    </source>
</evidence>
<dbReference type="GO" id="GO:0003735">
    <property type="term" value="F:structural constituent of ribosome"/>
    <property type="evidence" value="ECO:0007669"/>
    <property type="project" value="InterPro"/>
</dbReference>
<evidence type="ECO:0000256" key="3">
    <source>
        <dbReference type="ARBA" id="ARBA00022980"/>
    </source>
</evidence>
<dbReference type="STRING" id="3750.A0A498IU33"/>
<evidence type="ECO:0000256" key="6">
    <source>
        <dbReference type="ARBA" id="ARBA00035368"/>
    </source>
</evidence>
<dbReference type="GO" id="GO:0006412">
    <property type="term" value="P:translation"/>
    <property type="evidence" value="ECO:0007669"/>
    <property type="project" value="InterPro"/>
</dbReference>
<comment type="caution">
    <text evidence="9">The sequence shown here is derived from an EMBL/GenBank/DDBJ whole genome shotgun (WGS) entry which is preliminary data.</text>
</comment>
<evidence type="ECO:0000256" key="8">
    <source>
        <dbReference type="SAM" id="MobiDB-lite"/>
    </source>
</evidence>
<organism evidence="9 10">
    <name type="scientific">Malus domestica</name>
    <name type="common">Apple</name>
    <name type="synonym">Pyrus malus</name>
    <dbReference type="NCBI Taxonomy" id="3750"/>
    <lineage>
        <taxon>Eukaryota</taxon>
        <taxon>Viridiplantae</taxon>
        <taxon>Streptophyta</taxon>
        <taxon>Embryophyta</taxon>
        <taxon>Tracheophyta</taxon>
        <taxon>Spermatophyta</taxon>
        <taxon>Magnoliopsida</taxon>
        <taxon>eudicotyledons</taxon>
        <taxon>Gunneridae</taxon>
        <taxon>Pentapetalae</taxon>
        <taxon>rosids</taxon>
        <taxon>fabids</taxon>
        <taxon>Rosales</taxon>
        <taxon>Rosaceae</taxon>
        <taxon>Amygdaloideae</taxon>
        <taxon>Maleae</taxon>
        <taxon>Malus</taxon>
    </lineage>
</organism>
<dbReference type="SUPFAM" id="SSF46911">
    <property type="entry name" value="Ribosomal protein S18"/>
    <property type="match status" value="1"/>
</dbReference>
<dbReference type="FunFam" id="4.10.640.10:FF:000009">
    <property type="entry name" value="Ribosomal protein S18"/>
    <property type="match status" value="1"/>
</dbReference>
<dbReference type="GO" id="GO:0070181">
    <property type="term" value="F:small ribosomal subunit rRNA binding"/>
    <property type="evidence" value="ECO:0007669"/>
    <property type="project" value="TreeGrafter"/>
</dbReference>
<keyword evidence="2" id="KW-0694">RNA-binding</keyword>
<keyword evidence="10" id="KW-1185">Reference proteome</keyword>